<evidence type="ECO:0000256" key="5">
    <source>
        <dbReference type="PIRNR" id="PIRNR000410"/>
    </source>
</evidence>
<keyword evidence="3 5" id="KW-0808">Transferase</keyword>
<keyword evidence="9" id="KW-1185">Reference proteome</keyword>
<dbReference type="PROSITE" id="PS50123">
    <property type="entry name" value="CHER"/>
    <property type="match status" value="1"/>
</dbReference>
<dbReference type="CDD" id="cd02440">
    <property type="entry name" value="AdoMet_MTases"/>
    <property type="match status" value="1"/>
</dbReference>
<dbReference type="InterPro" id="IPR000780">
    <property type="entry name" value="CheR_MeTrfase"/>
</dbReference>
<reference evidence="8 9" key="1">
    <citation type="submission" date="2016-10" db="EMBL/GenBank/DDBJ databases">
        <authorList>
            <person name="de Groot N.N."/>
        </authorList>
    </citation>
    <scope>NUCLEOTIDE SEQUENCE [LARGE SCALE GENOMIC DNA]</scope>
    <source>
        <strain evidence="8 9">HL3</strain>
    </source>
</reference>
<dbReference type="SUPFAM" id="SSF47757">
    <property type="entry name" value="Chemotaxis receptor methyltransferase CheR, N-terminal domain"/>
    <property type="match status" value="1"/>
</dbReference>
<dbReference type="EC" id="2.1.1.80" evidence="5"/>
<dbReference type="OrthoDB" id="9816309at2"/>
<evidence type="ECO:0000313" key="9">
    <source>
        <dbReference type="Proteomes" id="UP000198611"/>
    </source>
</evidence>
<dbReference type="Pfam" id="PF01739">
    <property type="entry name" value="CheR"/>
    <property type="match status" value="1"/>
</dbReference>
<accession>A0A1I1Q3I0</accession>
<dbReference type="GO" id="GO:0032259">
    <property type="term" value="P:methylation"/>
    <property type="evidence" value="ECO:0007669"/>
    <property type="project" value="UniProtKB-KW"/>
</dbReference>
<evidence type="ECO:0000256" key="4">
    <source>
        <dbReference type="ARBA" id="ARBA00022691"/>
    </source>
</evidence>
<evidence type="ECO:0000256" key="2">
    <source>
        <dbReference type="ARBA" id="ARBA00022603"/>
    </source>
</evidence>
<organism evidence="8 9">
    <name type="scientific">Thiohalospira halophila DSM 15071</name>
    <dbReference type="NCBI Taxonomy" id="1123397"/>
    <lineage>
        <taxon>Bacteria</taxon>
        <taxon>Pseudomonadati</taxon>
        <taxon>Pseudomonadota</taxon>
        <taxon>Gammaproteobacteria</taxon>
        <taxon>Thiohalospirales</taxon>
        <taxon>Thiohalospiraceae</taxon>
        <taxon>Thiohalospira</taxon>
    </lineage>
</organism>
<gene>
    <name evidence="8" type="ORF">SAMN05660831_00968</name>
</gene>
<dbReference type="PANTHER" id="PTHR24422">
    <property type="entry name" value="CHEMOTAXIS PROTEIN METHYLTRANSFERASE"/>
    <property type="match status" value="1"/>
</dbReference>
<feature type="binding site" evidence="6">
    <location>
        <position position="83"/>
    </location>
    <ligand>
        <name>S-adenosyl-L-methionine</name>
        <dbReference type="ChEBI" id="CHEBI:59789"/>
    </ligand>
</feature>
<dbReference type="InterPro" id="IPR036804">
    <property type="entry name" value="CheR_N_sf"/>
</dbReference>
<dbReference type="InterPro" id="IPR050903">
    <property type="entry name" value="Bact_Chemotaxis_MeTrfase"/>
</dbReference>
<evidence type="ECO:0000256" key="6">
    <source>
        <dbReference type="PIRSR" id="PIRSR000410-1"/>
    </source>
</evidence>
<sequence>MTTNSPAARLEISDREFSQLSAIMQEQAGIHLPPGKKALVVGRLSKRLRHHGLKSFTEYHRFVTREDADGSELQTMVDLLTTNETYFFREADHFDTLRNRILPELDQSRELKFWSAACSSGEEVYTLAMVLADALGEKAAWSIFGSDISTEVVARARRAVYPMGAAEKIPREYLRRFCLEGTGSQEGRFLVDRSLRERARFDTVNLNAADWRAPGGRFDVIFLRNIMIYFNAATKQQLADRLAGALNPGGWLIVGHSETLNGVSDRFECIKPSVYRRKA</sequence>
<feature type="binding site" evidence="6">
    <location>
        <begin position="205"/>
        <end position="206"/>
    </location>
    <ligand>
        <name>S-adenosyl-L-methionine</name>
        <dbReference type="ChEBI" id="CHEBI:59789"/>
    </ligand>
</feature>
<dbReference type="PRINTS" id="PR00996">
    <property type="entry name" value="CHERMTFRASE"/>
</dbReference>
<feature type="domain" description="CheR-type methyltransferase" evidence="7">
    <location>
        <begin position="5"/>
        <end position="279"/>
    </location>
</feature>
<comment type="catalytic activity">
    <reaction evidence="1 5">
        <text>L-glutamyl-[protein] + S-adenosyl-L-methionine = [protein]-L-glutamate 5-O-methyl ester + S-adenosyl-L-homocysteine</text>
        <dbReference type="Rhea" id="RHEA:24452"/>
        <dbReference type="Rhea" id="RHEA-COMP:10208"/>
        <dbReference type="Rhea" id="RHEA-COMP:10311"/>
        <dbReference type="ChEBI" id="CHEBI:29973"/>
        <dbReference type="ChEBI" id="CHEBI:57856"/>
        <dbReference type="ChEBI" id="CHEBI:59789"/>
        <dbReference type="ChEBI" id="CHEBI:82795"/>
        <dbReference type="EC" id="2.1.1.80"/>
    </reaction>
</comment>
<dbReference type="InterPro" id="IPR026024">
    <property type="entry name" value="Chemotaxis_MeTrfase_CheR"/>
</dbReference>
<comment type="function">
    <text evidence="5">Methylation of the membrane-bound methyl-accepting chemotaxis proteins (MCP) to form gamma-glutamyl methyl ester residues in MCP.</text>
</comment>
<keyword evidence="2 5" id="KW-0489">Methyltransferase</keyword>
<dbReference type="InterPro" id="IPR022642">
    <property type="entry name" value="CheR_C"/>
</dbReference>
<dbReference type="PIRSF" id="PIRSF000410">
    <property type="entry name" value="CheR"/>
    <property type="match status" value="1"/>
</dbReference>
<dbReference type="SUPFAM" id="SSF53335">
    <property type="entry name" value="S-adenosyl-L-methionine-dependent methyltransferases"/>
    <property type="match status" value="1"/>
</dbReference>
<dbReference type="Pfam" id="PF03705">
    <property type="entry name" value="CheR_N"/>
    <property type="match status" value="1"/>
</dbReference>
<dbReference type="Proteomes" id="UP000198611">
    <property type="component" value="Unassembled WGS sequence"/>
</dbReference>
<dbReference type="GO" id="GO:0008983">
    <property type="term" value="F:protein-glutamate O-methyltransferase activity"/>
    <property type="evidence" value="ECO:0007669"/>
    <property type="project" value="UniProtKB-EC"/>
</dbReference>
<dbReference type="Gene3D" id="3.40.50.150">
    <property type="entry name" value="Vaccinia Virus protein VP39"/>
    <property type="match status" value="1"/>
</dbReference>
<feature type="binding site" evidence="6">
    <location>
        <position position="147"/>
    </location>
    <ligand>
        <name>S-adenosyl-L-methionine</name>
        <dbReference type="ChEBI" id="CHEBI:59789"/>
    </ligand>
</feature>
<keyword evidence="4 5" id="KW-0949">S-adenosyl-L-methionine</keyword>
<feature type="binding site" evidence="6">
    <location>
        <position position="85"/>
    </location>
    <ligand>
        <name>S-adenosyl-L-methionine</name>
        <dbReference type="ChEBI" id="CHEBI:59789"/>
    </ligand>
</feature>
<evidence type="ECO:0000313" key="8">
    <source>
        <dbReference type="EMBL" id="SFD16684.1"/>
    </source>
</evidence>
<dbReference type="RefSeq" id="WP_093427623.1">
    <property type="nucleotide sequence ID" value="NZ_FOMJ01000002.1"/>
</dbReference>
<feature type="binding site" evidence="6">
    <location>
        <begin position="224"/>
        <end position="225"/>
    </location>
    <ligand>
        <name>S-adenosyl-L-methionine</name>
        <dbReference type="ChEBI" id="CHEBI:59789"/>
    </ligand>
</feature>
<dbReference type="SMART" id="SM00138">
    <property type="entry name" value="MeTrc"/>
    <property type="match status" value="1"/>
</dbReference>
<dbReference type="InterPro" id="IPR029063">
    <property type="entry name" value="SAM-dependent_MTases_sf"/>
</dbReference>
<dbReference type="PANTHER" id="PTHR24422:SF26">
    <property type="entry name" value="CHEMOTAXIS PROTEIN METHYLTRANSFERASE"/>
    <property type="match status" value="1"/>
</dbReference>
<dbReference type="EMBL" id="FOMJ01000002">
    <property type="protein sequence ID" value="SFD16684.1"/>
    <property type="molecule type" value="Genomic_DNA"/>
</dbReference>
<dbReference type="AlphaFoldDB" id="A0A1I1Q3I0"/>
<dbReference type="Gene3D" id="1.10.155.10">
    <property type="entry name" value="Chemotaxis receptor methyltransferase CheR, N-terminal domain"/>
    <property type="match status" value="1"/>
</dbReference>
<name>A0A1I1Q3I0_9GAMM</name>
<feature type="binding site" evidence="6">
    <location>
        <position position="123"/>
    </location>
    <ligand>
        <name>S-adenosyl-L-methionine</name>
        <dbReference type="ChEBI" id="CHEBI:59789"/>
    </ligand>
</feature>
<evidence type="ECO:0000259" key="7">
    <source>
        <dbReference type="PROSITE" id="PS50123"/>
    </source>
</evidence>
<protein>
    <recommendedName>
        <fullName evidence="5">Chemotaxis protein methyltransferase</fullName>
        <ecNumber evidence="5">2.1.1.80</ecNumber>
    </recommendedName>
</protein>
<proteinExistence type="predicted"/>
<dbReference type="STRING" id="1123397.SAMN05660831_00968"/>
<evidence type="ECO:0000256" key="1">
    <source>
        <dbReference type="ARBA" id="ARBA00001541"/>
    </source>
</evidence>
<dbReference type="InterPro" id="IPR022641">
    <property type="entry name" value="CheR_N"/>
</dbReference>
<evidence type="ECO:0000256" key="3">
    <source>
        <dbReference type="ARBA" id="ARBA00022679"/>
    </source>
</evidence>
<feature type="binding site" evidence="6">
    <location>
        <position position="89"/>
    </location>
    <ligand>
        <name>S-adenosyl-L-methionine</name>
        <dbReference type="ChEBI" id="CHEBI:59789"/>
    </ligand>
</feature>